<evidence type="ECO:0000313" key="3">
    <source>
        <dbReference type="Proteomes" id="UP000673691"/>
    </source>
</evidence>
<dbReference type="AlphaFoldDB" id="A0A8H7ZRZ9"/>
<dbReference type="Proteomes" id="UP000673691">
    <property type="component" value="Unassembled WGS sequence"/>
</dbReference>
<protein>
    <submittedName>
        <fullName evidence="2">Uncharacterized protein</fullName>
    </submittedName>
</protein>
<gene>
    <name evidence="2" type="ORF">BJ554DRAFT_1872</name>
</gene>
<reference evidence="2 3" key="1">
    <citation type="journal article" name="Sci. Rep.">
        <title>Genome-scale phylogenetic analyses confirm Olpidium as the closest living zoosporic fungus to the non-flagellated, terrestrial fungi.</title>
        <authorList>
            <person name="Chang Y."/>
            <person name="Rochon D."/>
            <person name="Sekimoto S."/>
            <person name="Wang Y."/>
            <person name="Chovatia M."/>
            <person name="Sandor L."/>
            <person name="Salamov A."/>
            <person name="Grigoriev I.V."/>
            <person name="Stajich J.E."/>
            <person name="Spatafora J.W."/>
        </authorList>
    </citation>
    <scope>NUCLEOTIDE SEQUENCE [LARGE SCALE GENOMIC DNA]</scope>
    <source>
        <strain evidence="2">S191</strain>
    </source>
</reference>
<name>A0A8H7ZRZ9_9FUNG</name>
<feature type="non-terminal residue" evidence="2">
    <location>
        <position position="1"/>
    </location>
</feature>
<sequence length="214" mass="23784">LERESSVFGASSFPTTARAHTPRSSILTALDELKLSGRAVAAQRVLAAFPNGADRLTFGNLRRVTFANRNEKRTGKDLEKPGWACVHGREYQDDREYFTGATRGRKTAHGRVRMPLGRYASATNGTIADDVTPGVEYTVEVVVPKHDHDSAADVSAYPAVRKLSDKQNRRYRSLPRRHLTPMMTTMTTNMLCLHTAVPPALTSTFLRRRFCHAG</sequence>
<dbReference type="EMBL" id="JAEFCI010009143">
    <property type="protein sequence ID" value="KAG5457998.1"/>
    <property type="molecule type" value="Genomic_DNA"/>
</dbReference>
<organism evidence="2 3">
    <name type="scientific">Olpidium bornovanus</name>
    <dbReference type="NCBI Taxonomy" id="278681"/>
    <lineage>
        <taxon>Eukaryota</taxon>
        <taxon>Fungi</taxon>
        <taxon>Fungi incertae sedis</taxon>
        <taxon>Olpidiomycota</taxon>
        <taxon>Olpidiomycotina</taxon>
        <taxon>Olpidiomycetes</taxon>
        <taxon>Olpidiales</taxon>
        <taxon>Olpidiaceae</taxon>
        <taxon>Olpidium</taxon>
    </lineage>
</organism>
<keyword evidence="3" id="KW-1185">Reference proteome</keyword>
<accession>A0A8H7ZRZ9</accession>
<evidence type="ECO:0000256" key="1">
    <source>
        <dbReference type="SAM" id="MobiDB-lite"/>
    </source>
</evidence>
<proteinExistence type="predicted"/>
<evidence type="ECO:0000313" key="2">
    <source>
        <dbReference type="EMBL" id="KAG5457998.1"/>
    </source>
</evidence>
<feature type="region of interest" description="Disordered" evidence="1">
    <location>
        <begin position="1"/>
        <end position="21"/>
    </location>
</feature>
<comment type="caution">
    <text evidence="2">The sequence shown here is derived from an EMBL/GenBank/DDBJ whole genome shotgun (WGS) entry which is preliminary data.</text>
</comment>